<dbReference type="Pfam" id="PF00534">
    <property type="entry name" value="Glycos_transf_1"/>
    <property type="match status" value="1"/>
</dbReference>
<evidence type="ECO:0000313" key="2">
    <source>
        <dbReference type="EMBL" id="TMQ47166.1"/>
    </source>
</evidence>
<sequence length="379" mass="42472">MKITVLTPDMSHNCLSRAYALAEMLRRRHDVEIAGPIFGEGIWPPLANGGSIPYKTVKVRGSFTSAQVLALRRQVEGDVVYASKPRFPSFGLGVLLKVARRVPLVLDMDDWERGFILEDRRISRPRDLRSALSDAVYDVTVSVNEALPGLADRLTVANTFLQRRFGGTLVWHARDTEAFRPDRFSREDVREEHGIEPDERVVMFSGSPGPYKGVEELIDSVRRIPDPRVTLALVGIPDGTPFGVHLREIGGTLGRRFHGFGRQPFDKMPEFLAMADLVVIPQRRSYATIGQVPAKVFEAMAMAKPILATAVSDLPYILRDCGWVIEPGDVEEMSRAIQAILADEDTAIRTGARAREKCVREFSRDAMEPVLVEVFRRYE</sequence>
<name>A0A538S766_UNCEI</name>
<protein>
    <submittedName>
        <fullName evidence="2">Glycosyltransferase family 4 protein</fullName>
    </submittedName>
</protein>
<dbReference type="GO" id="GO:0016757">
    <property type="term" value="F:glycosyltransferase activity"/>
    <property type="evidence" value="ECO:0007669"/>
    <property type="project" value="InterPro"/>
</dbReference>
<evidence type="ECO:0000313" key="3">
    <source>
        <dbReference type="Proteomes" id="UP000316292"/>
    </source>
</evidence>
<dbReference type="SUPFAM" id="SSF53756">
    <property type="entry name" value="UDP-Glycosyltransferase/glycogen phosphorylase"/>
    <property type="match status" value="1"/>
</dbReference>
<reference evidence="2 3" key="1">
    <citation type="journal article" date="2019" name="Nat. Microbiol.">
        <title>Mediterranean grassland soil C-N compound turnover is dependent on rainfall and depth, and is mediated by genomically divergent microorganisms.</title>
        <authorList>
            <person name="Diamond S."/>
            <person name="Andeer P.F."/>
            <person name="Li Z."/>
            <person name="Crits-Christoph A."/>
            <person name="Burstein D."/>
            <person name="Anantharaman K."/>
            <person name="Lane K.R."/>
            <person name="Thomas B.C."/>
            <person name="Pan C."/>
            <person name="Northen T.R."/>
            <person name="Banfield J.F."/>
        </authorList>
    </citation>
    <scope>NUCLEOTIDE SEQUENCE [LARGE SCALE GENOMIC DNA]</scope>
    <source>
        <strain evidence="2">WS_1</strain>
    </source>
</reference>
<comment type="caution">
    <text evidence="2">The sequence shown here is derived from an EMBL/GenBank/DDBJ whole genome shotgun (WGS) entry which is preliminary data.</text>
</comment>
<dbReference type="EMBL" id="VBOR01000124">
    <property type="protein sequence ID" value="TMQ47166.1"/>
    <property type="molecule type" value="Genomic_DNA"/>
</dbReference>
<keyword evidence="2" id="KW-0808">Transferase</keyword>
<feature type="domain" description="Glycosyl transferase family 1" evidence="1">
    <location>
        <begin position="186"/>
        <end position="356"/>
    </location>
</feature>
<evidence type="ECO:0000259" key="1">
    <source>
        <dbReference type="Pfam" id="PF00534"/>
    </source>
</evidence>
<dbReference type="InterPro" id="IPR001296">
    <property type="entry name" value="Glyco_trans_1"/>
</dbReference>
<dbReference type="Proteomes" id="UP000316292">
    <property type="component" value="Unassembled WGS sequence"/>
</dbReference>
<dbReference type="PANTHER" id="PTHR12526">
    <property type="entry name" value="GLYCOSYLTRANSFERASE"/>
    <property type="match status" value="1"/>
</dbReference>
<dbReference type="CDD" id="cd03801">
    <property type="entry name" value="GT4_PimA-like"/>
    <property type="match status" value="1"/>
</dbReference>
<organism evidence="2 3">
    <name type="scientific">Eiseniibacteriota bacterium</name>
    <dbReference type="NCBI Taxonomy" id="2212470"/>
    <lineage>
        <taxon>Bacteria</taxon>
        <taxon>Candidatus Eiseniibacteriota</taxon>
    </lineage>
</organism>
<dbReference type="AlphaFoldDB" id="A0A538S766"/>
<proteinExistence type="predicted"/>
<dbReference type="Gene3D" id="3.40.50.2000">
    <property type="entry name" value="Glycogen Phosphorylase B"/>
    <property type="match status" value="1"/>
</dbReference>
<accession>A0A538S766</accession>
<gene>
    <name evidence="2" type="ORF">E6K71_10735</name>
</gene>